<dbReference type="AlphaFoldDB" id="A0A5K0UV80"/>
<comment type="subcellular location">
    <subcellularLocation>
        <location evidence="1">Nucleus</location>
    </subcellularLocation>
</comment>
<evidence type="ECO:0000313" key="7">
    <source>
        <dbReference type="EMBL" id="VVV32570.1"/>
    </source>
</evidence>
<sequence length="216" mass="23738">MKHQIFSWSQPPTEPTLPMNQFIQTSKIPPFQTVLPEQSHLPSSSSEPLESGQGLQEDCDIGAMKEMMFKIAVMQPVDVDPASIEKPRRRNVRISSDPQTVAARLRRERISDRIRVLRRLVPGGSKMDTASMLDEAILYVKFLKKLVGELQSSTPQQGGKAAYVASPDWSFGHMTSHMSFIPSSSSSASSSSGSLASTPLSFPAASSPQYLHHLGR</sequence>
<dbReference type="SMART" id="SM00353">
    <property type="entry name" value="HLH"/>
    <property type="match status" value="1"/>
</dbReference>
<feature type="domain" description="BHLH" evidence="6">
    <location>
        <begin position="94"/>
        <end position="143"/>
    </location>
</feature>
<dbReference type="InterPro" id="IPR011598">
    <property type="entry name" value="bHLH_dom"/>
</dbReference>
<keyword evidence="3" id="KW-0804">Transcription</keyword>
<evidence type="ECO:0000256" key="2">
    <source>
        <dbReference type="ARBA" id="ARBA00023015"/>
    </source>
</evidence>
<evidence type="ECO:0000256" key="1">
    <source>
        <dbReference type="ARBA" id="ARBA00004123"/>
    </source>
</evidence>
<feature type="region of interest" description="Disordered" evidence="5">
    <location>
        <begin position="35"/>
        <end position="55"/>
    </location>
</feature>
<dbReference type="PROSITE" id="PS50888">
    <property type="entry name" value="BHLH"/>
    <property type="match status" value="1"/>
</dbReference>
<dbReference type="Gene3D" id="4.10.280.10">
    <property type="entry name" value="Helix-loop-helix DNA-binding domain"/>
    <property type="match status" value="1"/>
</dbReference>
<feature type="compositionally biased region" description="Low complexity" evidence="5">
    <location>
        <begin position="188"/>
        <end position="202"/>
    </location>
</feature>
<keyword evidence="4" id="KW-0539">Nucleus</keyword>
<dbReference type="PANTHER" id="PTHR45914:SF7">
    <property type="entry name" value="TRANSCRIPTION FACTOR HEC3"/>
    <property type="match status" value="1"/>
</dbReference>
<dbReference type="GO" id="GO:0046983">
    <property type="term" value="F:protein dimerization activity"/>
    <property type="evidence" value="ECO:0007669"/>
    <property type="project" value="InterPro"/>
</dbReference>
<evidence type="ECO:0000256" key="5">
    <source>
        <dbReference type="SAM" id="MobiDB-lite"/>
    </source>
</evidence>
<feature type="region of interest" description="Disordered" evidence="5">
    <location>
        <begin position="188"/>
        <end position="209"/>
    </location>
</feature>
<evidence type="ECO:0000259" key="6">
    <source>
        <dbReference type="PROSITE" id="PS50888"/>
    </source>
</evidence>
<evidence type="ECO:0000256" key="4">
    <source>
        <dbReference type="ARBA" id="ARBA00023242"/>
    </source>
</evidence>
<keyword evidence="2" id="KW-0805">Transcription regulation</keyword>
<dbReference type="InterPro" id="IPR045843">
    <property type="entry name" value="IND-like"/>
</dbReference>
<reference evidence="7" key="1">
    <citation type="submission" date="2019-09" db="EMBL/GenBank/DDBJ databases">
        <authorList>
            <person name="Zhang L."/>
        </authorList>
    </citation>
    <scope>NUCLEOTIDE SEQUENCE</scope>
</reference>
<dbReference type="Gramene" id="NC1G0090190.1">
    <property type="protein sequence ID" value="NC1G0090190.1:cds"/>
    <property type="gene ID" value="NC1G0090190"/>
</dbReference>
<accession>A0A5K0UV80</accession>
<dbReference type="GO" id="GO:0003700">
    <property type="term" value="F:DNA-binding transcription factor activity"/>
    <property type="evidence" value="ECO:0007669"/>
    <property type="project" value="InterPro"/>
</dbReference>
<name>A0A5K0UV80_9MAGN</name>
<evidence type="ECO:0000256" key="3">
    <source>
        <dbReference type="ARBA" id="ARBA00023163"/>
    </source>
</evidence>
<dbReference type="PANTHER" id="PTHR45914">
    <property type="entry name" value="TRANSCRIPTION FACTOR HEC3-RELATED"/>
    <property type="match status" value="1"/>
</dbReference>
<proteinExistence type="predicted"/>
<dbReference type="SUPFAM" id="SSF47459">
    <property type="entry name" value="HLH, helix-loop-helix DNA-binding domain"/>
    <property type="match status" value="1"/>
</dbReference>
<gene>
    <name evidence="7" type="ORF">NYM_LOCUS440</name>
</gene>
<dbReference type="Pfam" id="PF00010">
    <property type="entry name" value="HLH"/>
    <property type="match status" value="1"/>
</dbReference>
<protein>
    <recommendedName>
        <fullName evidence="6">BHLH domain-containing protein</fullName>
    </recommendedName>
</protein>
<feature type="compositionally biased region" description="Low complexity" evidence="5">
    <location>
        <begin position="35"/>
        <end position="51"/>
    </location>
</feature>
<dbReference type="InterPro" id="IPR036638">
    <property type="entry name" value="HLH_DNA-bd_sf"/>
</dbReference>
<dbReference type="EMBL" id="LR721774">
    <property type="protein sequence ID" value="VVV32570.1"/>
    <property type="molecule type" value="Genomic_DNA"/>
</dbReference>
<dbReference type="CDD" id="cd11454">
    <property type="entry name" value="bHLH_AtIND_like"/>
    <property type="match status" value="1"/>
</dbReference>
<dbReference type="GO" id="GO:0005634">
    <property type="term" value="C:nucleus"/>
    <property type="evidence" value="ECO:0007669"/>
    <property type="project" value="UniProtKB-SubCell"/>
</dbReference>
<organism evidence="7">
    <name type="scientific">Nymphaea colorata</name>
    <name type="common">pocket water lily</name>
    <dbReference type="NCBI Taxonomy" id="210225"/>
    <lineage>
        <taxon>Eukaryota</taxon>
        <taxon>Viridiplantae</taxon>
        <taxon>Streptophyta</taxon>
        <taxon>Embryophyta</taxon>
        <taxon>Tracheophyta</taxon>
        <taxon>Spermatophyta</taxon>
        <taxon>Magnoliopsida</taxon>
        <taxon>Nymphaeales</taxon>
        <taxon>Nymphaeaceae</taxon>
        <taxon>Nymphaea</taxon>
    </lineage>
</organism>